<reference evidence="1" key="2">
    <citation type="journal article" date="2015" name="Fish Shellfish Immunol.">
        <title>Early steps in the European eel (Anguilla anguilla)-Vibrio vulnificus interaction in the gills: Role of the RtxA13 toxin.</title>
        <authorList>
            <person name="Callol A."/>
            <person name="Pajuelo D."/>
            <person name="Ebbesson L."/>
            <person name="Teles M."/>
            <person name="MacKenzie S."/>
            <person name="Amaro C."/>
        </authorList>
    </citation>
    <scope>NUCLEOTIDE SEQUENCE</scope>
</reference>
<evidence type="ECO:0000313" key="1">
    <source>
        <dbReference type="EMBL" id="JAI02998.1"/>
    </source>
</evidence>
<sequence>MKLLAYIQVTCVFNFYLQLKESVRIKIKGESRTYYRVKDRPPENNVSSLL</sequence>
<name>A0A0E9XJU7_ANGAN</name>
<dbReference type="EMBL" id="GBXM01005580">
    <property type="protein sequence ID" value="JAI02998.1"/>
    <property type="molecule type" value="Transcribed_RNA"/>
</dbReference>
<organism evidence="1">
    <name type="scientific">Anguilla anguilla</name>
    <name type="common">European freshwater eel</name>
    <name type="synonym">Muraena anguilla</name>
    <dbReference type="NCBI Taxonomy" id="7936"/>
    <lineage>
        <taxon>Eukaryota</taxon>
        <taxon>Metazoa</taxon>
        <taxon>Chordata</taxon>
        <taxon>Craniata</taxon>
        <taxon>Vertebrata</taxon>
        <taxon>Euteleostomi</taxon>
        <taxon>Actinopterygii</taxon>
        <taxon>Neopterygii</taxon>
        <taxon>Teleostei</taxon>
        <taxon>Anguilliformes</taxon>
        <taxon>Anguillidae</taxon>
        <taxon>Anguilla</taxon>
    </lineage>
</organism>
<proteinExistence type="predicted"/>
<dbReference type="AlphaFoldDB" id="A0A0E9XJU7"/>
<accession>A0A0E9XJU7</accession>
<protein>
    <submittedName>
        <fullName evidence="1">Uncharacterized protein</fullName>
    </submittedName>
</protein>
<reference evidence="1" key="1">
    <citation type="submission" date="2014-11" db="EMBL/GenBank/DDBJ databases">
        <authorList>
            <person name="Amaro Gonzalez C."/>
        </authorList>
    </citation>
    <scope>NUCLEOTIDE SEQUENCE</scope>
</reference>